<dbReference type="AlphaFoldDB" id="A0A8X6LCI6"/>
<sequence length="91" mass="10806">MREKKCIENILLKSHMNELYSLRWFFQWLSQLHSRKKKIGTMSARLMMYGQANMRVRVKSSLLNCNRSSVGELSRLKGLEAEINALRRDQF</sequence>
<evidence type="ECO:0000313" key="2">
    <source>
        <dbReference type="Proteomes" id="UP000887116"/>
    </source>
</evidence>
<comment type="caution">
    <text evidence="1">The sequence shown here is derived from an EMBL/GenBank/DDBJ whole genome shotgun (WGS) entry which is preliminary data.</text>
</comment>
<dbReference type="EMBL" id="BMAO01005912">
    <property type="protein sequence ID" value="GFR04705.1"/>
    <property type="molecule type" value="Genomic_DNA"/>
</dbReference>
<keyword evidence="2" id="KW-1185">Reference proteome</keyword>
<accession>A0A8X6LCI6</accession>
<reference evidence="1" key="1">
    <citation type="submission" date="2020-07" db="EMBL/GenBank/DDBJ databases">
        <title>Multicomponent nature underlies the extraordinary mechanical properties of spider dragline silk.</title>
        <authorList>
            <person name="Kono N."/>
            <person name="Nakamura H."/>
            <person name="Mori M."/>
            <person name="Yoshida Y."/>
            <person name="Ohtoshi R."/>
            <person name="Malay A.D."/>
            <person name="Moran D.A.P."/>
            <person name="Tomita M."/>
            <person name="Numata K."/>
            <person name="Arakawa K."/>
        </authorList>
    </citation>
    <scope>NUCLEOTIDE SEQUENCE</scope>
</reference>
<proteinExistence type="predicted"/>
<gene>
    <name evidence="1" type="ORF">TNCT_239011</name>
</gene>
<dbReference type="Proteomes" id="UP000887116">
    <property type="component" value="Unassembled WGS sequence"/>
</dbReference>
<evidence type="ECO:0000313" key="1">
    <source>
        <dbReference type="EMBL" id="GFR04705.1"/>
    </source>
</evidence>
<protein>
    <submittedName>
        <fullName evidence="1">Uncharacterized protein</fullName>
    </submittedName>
</protein>
<organism evidence="1 2">
    <name type="scientific">Trichonephila clavata</name>
    <name type="common">Joro spider</name>
    <name type="synonym">Nephila clavata</name>
    <dbReference type="NCBI Taxonomy" id="2740835"/>
    <lineage>
        <taxon>Eukaryota</taxon>
        <taxon>Metazoa</taxon>
        <taxon>Ecdysozoa</taxon>
        <taxon>Arthropoda</taxon>
        <taxon>Chelicerata</taxon>
        <taxon>Arachnida</taxon>
        <taxon>Araneae</taxon>
        <taxon>Araneomorphae</taxon>
        <taxon>Entelegynae</taxon>
        <taxon>Araneoidea</taxon>
        <taxon>Nephilidae</taxon>
        <taxon>Trichonephila</taxon>
    </lineage>
</organism>
<name>A0A8X6LCI6_TRICU</name>